<dbReference type="EMBL" id="CP061800">
    <property type="protein sequence ID" value="QTA91012.1"/>
    <property type="molecule type" value="Genomic_DNA"/>
</dbReference>
<dbReference type="Proteomes" id="UP000663722">
    <property type="component" value="Chromosome"/>
</dbReference>
<dbReference type="AlphaFoldDB" id="A0A975BSP4"/>
<reference evidence="1" key="1">
    <citation type="journal article" date="2021" name="Microb. Physiol.">
        <title>Proteogenomic Insights into the Physiology of Marine, Sulfate-Reducing, Filamentous Desulfonema limicola and Desulfonema magnum.</title>
        <authorList>
            <person name="Schnaars V."/>
            <person name="Wohlbrand L."/>
            <person name="Scheve S."/>
            <person name="Hinrichs C."/>
            <person name="Reinhardt R."/>
            <person name="Rabus R."/>
        </authorList>
    </citation>
    <scope>NUCLEOTIDE SEQUENCE</scope>
    <source>
        <strain evidence="1">4be13</strain>
    </source>
</reference>
<organism evidence="1 2">
    <name type="scientific">Desulfonema magnum</name>
    <dbReference type="NCBI Taxonomy" id="45655"/>
    <lineage>
        <taxon>Bacteria</taxon>
        <taxon>Pseudomonadati</taxon>
        <taxon>Thermodesulfobacteriota</taxon>
        <taxon>Desulfobacteria</taxon>
        <taxon>Desulfobacterales</taxon>
        <taxon>Desulfococcaceae</taxon>
        <taxon>Desulfonema</taxon>
    </lineage>
</organism>
<gene>
    <name evidence="1" type="ORF">dnm_070760</name>
</gene>
<evidence type="ECO:0000313" key="2">
    <source>
        <dbReference type="Proteomes" id="UP000663722"/>
    </source>
</evidence>
<evidence type="ECO:0000313" key="1">
    <source>
        <dbReference type="EMBL" id="QTA91012.1"/>
    </source>
</evidence>
<proteinExistence type="predicted"/>
<keyword evidence="2" id="KW-1185">Reference proteome</keyword>
<name>A0A975BSP4_9BACT</name>
<sequence>MGISVVMPVAHEITHIDIRTVLLCGFQKPVESLEIALIPPGMTMRSGKS</sequence>
<accession>A0A975BSP4</accession>
<protein>
    <submittedName>
        <fullName evidence="1">Uncharacterized protein</fullName>
    </submittedName>
</protein>
<dbReference type="KEGG" id="dmm:dnm_070760"/>